<feature type="signal peptide" evidence="12">
    <location>
        <begin position="1"/>
        <end position="20"/>
    </location>
</feature>
<evidence type="ECO:0000256" key="7">
    <source>
        <dbReference type="ARBA" id="ARBA00023136"/>
    </source>
</evidence>
<keyword evidence="5 12" id="KW-0732">Signal</keyword>
<dbReference type="Gene3D" id="2.60.40.1120">
    <property type="entry name" value="Carboxypeptidase-like, regulatory domain"/>
    <property type="match status" value="1"/>
</dbReference>
<dbReference type="InterPro" id="IPR036942">
    <property type="entry name" value="Beta-barrel_TonB_sf"/>
</dbReference>
<keyword evidence="8 15" id="KW-0675">Receptor</keyword>
<comment type="subcellular location">
    <subcellularLocation>
        <location evidence="1 10">Cell outer membrane</location>
        <topology evidence="1 10">Multi-pass membrane protein</topology>
    </subcellularLocation>
</comment>
<dbReference type="NCBIfam" id="TIGR04057">
    <property type="entry name" value="SusC_RagA_signa"/>
    <property type="match status" value="1"/>
</dbReference>
<dbReference type="InterPro" id="IPR037066">
    <property type="entry name" value="Plug_dom_sf"/>
</dbReference>
<keyword evidence="16" id="KW-1185">Reference proteome</keyword>
<evidence type="ECO:0000256" key="1">
    <source>
        <dbReference type="ARBA" id="ARBA00004571"/>
    </source>
</evidence>
<evidence type="ECO:0000256" key="10">
    <source>
        <dbReference type="PROSITE-ProRule" id="PRU01360"/>
    </source>
</evidence>
<dbReference type="Pfam" id="PF00593">
    <property type="entry name" value="TonB_dep_Rec_b-barrel"/>
    <property type="match status" value="1"/>
</dbReference>
<dbReference type="InterPro" id="IPR012910">
    <property type="entry name" value="Plug_dom"/>
</dbReference>
<evidence type="ECO:0000259" key="14">
    <source>
        <dbReference type="Pfam" id="PF07715"/>
    </source>
</evidence>
<dbReference type="STRING" id="879243.Poras_0167"/>
<dbReference type="SUPFAM" id="SSF49464">
    <property type="entry name" value="Carboxypeptidase regulatory domain-like"/>
    <property type="match status" value="1"/>
</dbReference>
<dbReference type="EMBL" id="CP002689">
    <property type="protein sequence ID" value="AEE12121.1"/>
    <property type="molecule type" value="Genomic_DNA"/>
</dbReference>
<reference evidence="16" key="1">
    <citation type="submission" date="2011-04" db="EMBL/GenBank/DDBJ databases">
        <title>The complete genome of Porphyromonas asaccharolytica DSM 20707.</title>
        <authorList>
            <person name="Lucas S."/>
            <person name="Han J."/>
            <person name="Lapidus A."/>
            <person name="Bruce D."/>
            <person name="Goodwin L."/>
            <person name="Pitluck S."/>
            <person name="Peters L."/>
            <person name="Kyrpides N."/>
            <person name="Mavromatis K."/>
            <person name="Ivanova N."/>
            <person name="Ovchinnikova G."/>
            <person name="Pagani I."/>
            <person name="Lu M."/>
            <person name="Detter J.C."/>
            <person name="Tapia R."/>
            <person name="Han C."/>
            <person name="Land M."/>
            <person name="Hauser L."/>
            <person name="Markowitz V."/>
            <person name="Cheng J.-F."/>
            <person name="Hugenholtz P."/>
            <person name="Woyke T."/>
            <person name="Wu D."/>
            <person name="Gronow S."/>
            <person name="Wellnitz S."/>
            <person name="Brambilla E."/>
            <person name="Klenk H.-P."/>
            <person name="Eisen J.A."/>
        </authorList>
    </citation>
    <scope>NUCLEOTIDE SEQUENCE [LARGE SCALE GENOMIC DNA]</scope>
    <source>
        <strain evidence="16">ATCC 25260 / DSM 20707 / VPI 4198</strain>
    </source>
</reference>
<dbReference type="eggNOG" id="COG1629">
    <property type="taxonomic scope" value="Bacteria"/>
</dbReference>
<feature type="domain" description="TonB-dependent receptor-like beta-barrel" evidence="13">
    <location>
        <begin position="453"/>
        <end position="985"/>
    </location>
</feature>
<keyword evidence="4 10" id="KW-0812">Transmembrane</keyword>
<keyword evidence="3 10" id="KW-1134">Transmembrane beta strand</keyword>
<dbReference type="Proteomes" id="UP000006545">
    <property type="component" value="Chromosome"/>
</dbReference>
<dbReference type="InterPro" id="IPR023996">
    <property type="entry name" value="TonB-dep_OMP_SusC/RagA"/>
</dbReference>
<dbReference type="Pfam" id="PF13715">
    <property type="entry name" value="CarbopepD_reg_2"/>
    <property type="match status" value="1"/>
</dbReference>
<dbReference type="PROSITE" id="PS52016">
    <property type="entry name" value="TONB_DEPENDENT_REC_3"/>
    <property type="match status" value="1"/>
</dbReference>
<gene>
    <name evidence="15" type="ordered locus">Poras_0167</name>
</gene>
<dbReference type="InterPro" id="IPR039426">
    <property type="entry name" value="TonB-dep_rcpt-like"/>
</dbReference>
<dbReference type="Gene3D" id="2.170.130.10">
    <property type="entry name" value="TonB-dependent receptor, plug domain"/>
    <property type="match status" value="1"/>
</dbReference>
<dbReference type="KEGG" id="pah:Poras_0167"/>
<dbReference type="AlphaFoldDB" id="F4KLL4"/>
<evidence type="ECO:0000256" key="12">
    <source>
        <dbReference type="SAM" id="SignalP"/>
    </source>
</evidence>
<dbReference type="NCBIfam" id="TIGR04056">
    <property type="entry name" value="OMP_RagA_SusC"/>
    <property type="match status" value="1"/>
</dbReference>
<keyword evidence="6 11" id="KW-0798">TonB box</keyword>
<dbReference type="PANTHER" id="PTHR30069:SF29">
    <property type="entry name" value="HEMOGLOBIN AND HEMOGLOBIN-HAPTOGLOBIN-BINDING PROTEIN 1-RELATED"/>
    <property type="match status" value="1"/>
</dbReference>
<evidence type="ECO:0000256" key="3">
    <source>
        <dbReference type="ARBA" id="ARBA00022452"/>
    </source>
</evidence>
<dbReference type="SUPFAM" id="SSF56935">
    <property type="entry name" value="Porins"/>
    <property type="match status" value="1"/>
</dbReference>
<evidence type="ECO:0000256" key="2">
    <source>
        <dbReference type="ARBA" id="ARBA00022448"/>
    </source>
</evidence>
<dbReference type="InterPro" id="IPR023997">
    <property type="entry name" value="TonB-dep_OMP_SusC/RagA_CS"/>
</dbReference>
<evidence type="ECO:0000313" key="16">
    <source>
        <dbReference type="Proteomes" id="UP000006545"/>
    </source>
</evidence>
<dbReference type="PANTHER" id="PTHR30069">
    <property type="entry name" value="TONB-DEPENDENT OUTER MEMBRANE RECEPTOR"/>
    <property type="match status" value="1"/>
</dbReference>
<evidence type="ECO:0000259" key="13">
    <source>
        <dbReference type="Pfam" id="PF00593"/>
    </source>
</evidence>
<dbReference type="InterPro" id="IPR008969">
    <property type="entry name" value="CarboxyPept-like_regulatory"/>
</dbReference>
<accession>F4KLL4</accession>
<evidence type="ECO:0000256" key="9">
    <source>
        <dbReference type="ARBA" id="ARBA00023237"/>
    </source>
</evidence>
<sequence length="1021" mass="113961">MKRLALFFLMLTASIGWAVAQNRTITGTVTSGEGKEPVMFANVVVEGNTSIGTTTDVDGKFTLSVPASAKKLTFSYVGLKTITVPITKVMNVVMTTDDQTLDQVVVVGYGSGQKLSTISGSMARVSGEQIAEKPVANVMDALQGKVAGMSVLTTSGDPNAVANVQIHGRGSLTAGSTPLYIVDGMQTDLATVMAMNSNDIESLTTLMDASSTSIYGARAANGVIVITTKKGKRSEEGFGHITVNAQYGISQFINRKPYEDMMTGDELLDYQADHGYLKAKDKKDLLKKLSENAKAENEKEAWPFNPLFDVDDYNPADYNFDWLKFLMGRKAPTYNADLSFSGGSNRTQYYISMGTLSQEGLTRGRNSFTRYNGRVSVDSKVKDWLKVGANLFGAYTTQYVSSFEGESYVNEGPFGALVQPRYFTPYDANGELRRYWYLTQVGNASVFQDVRDKYLNSFANGYQANIAGYAELTPIQGLIIKTQAGLDLTHSTSSRYFLPGAYWRTDPRGWRSERRGLTGLFTWTNTAEYRTSFADKHKLTFLLGQEWVQNRSDMIAAYANGLEHPEFMLLGSGSTQPEDLELPDQAKGGYNYLSFFGRVNYSFDNYLHLDLSLRSDASSRFGTENQTALFYSVGATYDIYRAHLEHVKWLNTLRLRASWGTTGNSSIPTLAFYPHLGRVNYSGIFGLYAASIGNPNLGWEKQSNLNVGVDFDAFDNRLHTVTNVYHRITDDMLMSVPLPYISGFASRYENVGSMTNTGIDLTVSYDIVRTRDWNVYASAVLNYNHEKITKLFYDLKEYKMPSYGLIYKTGEAEQFLVAEYAGVNPETGKQRWYVPDENGNISEDRVTENYEEDKLLRASGKKLRAPFNGGFSMGASWKGLALDIDWAFNVGKWIMNNDRYFTENVSRDFLDNNKNRKVLDAWTPENTNTDVPKFGEQIAFDSRLLENASFLRLKNVRLSYALPSAWFEKIGVISGVRVYVTGRNLLTFTKFSGFDPEAGLNMAMNSYPNTRQYVGGLQITF</sequence>
<comment type="similarity">
    <text evidence="10 11">Belongs to the TonB-dependent receptor family.</text>
</comment>
<dbReference type="RefSeq" id="WP_013759816.1">
    <property type="nucleotide sequence ID" value="NC_015501.1"/>
</dbReference>
<dbReference type="Gene3D" id="2.40.170.20">
    <property type="entry name" value="TonB-dependent receptor, beta-barrel domain"/>
    <property type="match status" value="1"/>
</dbReference>
<name>F4KLL4_PORAD</name>
<evidence type="ECO:0000256" key="8">
    <source>
        <dbReference type="ARBA" id="ARBA00023170"/>
    </source>
</evidence>
<feature type="domain" description="TonB-dependent receptor plug" evidence="14">
    <location>
        <begin position="116"/>
        <end position="223"/>
    </location>
</feature>
<proteinExistence type="inferred from homology"/>
<keyword evidence="9 10" id="KW-0998">Cell outer membrane</keyword>
<keyword evidence="7 10" id="KW-0472">Membrane</keyword>
<dbReference type="Pfam" id="PF07715">
    <property type="entry name" value="Plug"/>
    <property type="match status" value="1"/>
</dbReference>
<evidence type="ECO:0000313" key="15">
    <source>
        <dbReference type="EMBL" id="AEE12121.1"/>
    </source>
</evidence>
<dbReference type="GO" id="GO:0009279">
    <property type="term" value="C:cell outer membrane"/>
    <property type="evidence" value="ECO:0007669"/>
    <property type="project" value="UniProtKB-SubCell"/>
</dbReference>
<dbReference type="GO" id="GO:0044718">
    <property type="term" value="P:siderophore transmembrane transport"/>
    <property type="evidence" value="ECO:0007669"/>
    <property type="project" value="TreeGrafter"/>
</dbReference>
<dbReference type="InterPro" id="IPR000531">
    <property type="entry name" value="Beta-barrel_TonB"/>
</dbReference>
<feature type="chain" id="PRO_5003315765" evidence="12">
    <location>
        <begin position="21"/>
        <end position="1021"/>
    </location>
</feature>
<dbReference type="OrthoDB" id="1108421at2"/>
<evidence type="ECO:0000256" key="4">
    <source>
        <dbReference type="ARBA" id="ARBA00022692"/>
    </source>
</evidence>
<keyword evidence="2 10" id="KW-0813">Transport</keyword>
<protein>
    <submittedName>
        <fullName evidence="15">TonB-dependent receptor</fullName>
    </submittedName>
</protein>
<evidence type="ECO:0000256" key="6">
    <source>
        <dbReference type="ARBA" id="ARBA00023077"/>
    </source>
</evidence>
<evidence type="ECO:0000256" key="11">
    <source>
        <dbReference type="RuleBase" id="RU003357"/>
    </source>
</evidence>
<dbReference type="GO" id="GO:0015344">
    <property type="term" value="F:siderophore uptake transmembrane transporter activity"/>
    <property type="evidence" value="ECO:0007669"/>
    <property type="project" value="TreeGrafter"/>
</dbReference>
<dbReference type="HOGENOM" id="CLU_004317_0_1_10"/>
<evidence type="ECO:0000256" key="5">
    <source>
        <dbReference type="ARBA" id="ARBA00022729"/>
    </source>
</evidence>
<organism evidence="15 16">
    <name type="scientific">Porphyromonas asaccharolytica (strain ATCC 25260 / DSM 20707 / BCRC 10618 / CCUG 7834 / JCM 6326 / LMG 13178 / VPI 4198 / B440)</name>
    <name type="common">Bacteroides asaccharolyticus</name>
    <dbReference type="NCBI Taxonomy" id="879243"/>
    <lineage>
        <taxon>Bacteria</taxon>
        <taxon>Pseudomonadati</taxon>
        <taxon>Bacteroidota</taxon>
        <taxon>Bacteroidia</taxon>
        <taxon>Bacteroidales</taxon>
        <taxon>Porphyromonadaceae</taxon>
        <taxon>Porphyromonas</taxon>
    </lineage>
</organism>